<comment type="caution">
    <text evidence="2">The sequence shown here is derived from an EMBL/GenBank/DDBJ whole genome shotgun (WGS) entry which is preliminary data.</text>
</comment>
<protein>
    <submittedName>
        <fullName evidence="2">Uncharacterized protein</fullName>
    </submittedName>
</protein>
<gene>
    <name evidence="2" type="ORF">BDP27DRAFT_1430388</name>
</gene>
<dbReference type="Proteomes" id="UP000772434">
    <property type="component" value="Unassembled WGS sequence"/>
</dbReference>
<accession>A0A9P5TYV2</accession>
<dbReference type="InterPro" id="IPR036457">
    <property type="entry name" value="PPM-type-like_dom_sf"/>
</dbReference>
<dbReference type="EMBL" id="JADNRY010000256">
    <property type="protein sequence ID" value="KAF9060181.1"/>
    <property type="molecule type" value="Genomic_DNA"/>
</dbReference>
<evidence type="ECO:0000313" key="2">
    <source>
        <dbReference type="EMBL" id="KAF9060181.1"/>
    </source>
</evidence>
<reference evidence="2" key="1">
    <citation type="submission" date="2020-11" db="EMBL/GenBank/DDBJ databases">
        <authorList>
            <consortium name="DOE Joint Genome Institute"/>
            <person name="Ahrendt S."/>
            <person name="Riley R."/>
            <person name="Andreopoulos W."/>
            <person name="Labutti K."/>
            <person name="Pangilinan J."/>
            <person name="Ruiz-Duenas F.J."/>
            <person name="Barrasa J.M."/>
            <person name="Sanchez-Garcia M."/>
            <person name="Camarero S."/>
            <person name="Miyauchi S."/>
            <person name="Serrano A."/>
            <person name="Linde D."/>
            <person name="Babiker R."/>
            <person name="Drula E."/>
            <person name="Ayuso-Fernandez I."/>
            <person name="Pacheco R."/>
            <person name="Padilla G."/>
            <person name="Ferreira P."/>
            <person name="Barriuso J."/>
            <person name="Kellner H."/>
            <person name="Castanera R."/>
            <person name="Alfaro M."/>
            <person name="Ramirez L."/>
            <person name="Pisabarro A.G."/>
            <person name="Kuo A."/>
            <person name="Tritt A."/>
            <person name="Lipzen A."/>
            <person name="He G."/>
            <person name="Yan M."/>
            <person name="Ng V."/>
            <person name="Cullen D."/>
            <person name="Martin F."/>
            <person name="Rosso M.-N."/>
            <person name="Henrissat B."/>
            <person name="Hibbett D."/>
            <person name="Martinez A.T."/>
            <person name="Grigoriev I.V."/>
        </authorList>
    </citation>
    <scope>NUCLEOTIDE SEQUENCE</scope>
    <source>
        <strain evidence="2">AH 40177</strain>
    </source>
</reference>
<dbReference type="Gene3D" id="3.60.40.10">
    <property type="entry name" value="PPM-type phosphatase domain"/>
    <property type="match status" value="1"/>
</dbReference>
<organism evidence="2 3">
    <name type="scientific">Rhodocollybia butyracea</name>
    <dbReference type="NCBI Taxonomy" id="206335"/>
    <lineage>
        <taxon>Eukaryota</taxon>
        <taxon>Fungi</taxon>
        <taxon>Dikarya</taxon>
        <taxon>Basidiomycota</taxon>
        <taxon>Agaricomycotina</taxon>
        <taxon>Agaricomycetes</taxon>
        <taxon>Agaricomycetidae</taxon>
        <taxon>Agaricales</taxon>
        <taxon>Marasmiineae</taxon>
        <taxon>Omphalotaceae</taxon>
        <taxon>Rhodocollybia</taxon>
    </lineage>
</organism>
<keyword evidence="3" id="KW-1185">Reference proteome</keyword>
<dbReference type="SUPFAM" id="SSF81606">
    <property type="entry name" value="PP2C-like"/>
    <property type="match status" value="1"/>
</dbReference>
<proteinExistence type="predicted"/>
<evidence type="ECO:0000313" key="3">
    <source>
        <dbReference type="Proteomes" id="UP000772434"/>
    </source>
</evidence>
<sequence>MNPTLRIALTGDSRAVLGVKYKVRFKDGDTCSQQTADQNGYKPKEVARLEAEHPGENVVEKERIMGWPGYLGDNVRSNMKTLPYLTAEPEIPPPKSAKETSSSWPRWPLVPN</sequence>
<evidence type="ECO:0000256" key="1">
    <source>
        <dbReference type="SAM" id="MobiDB-lite"/>
    </source>
</evidence>
<feature type="region of interest" description="Disordered" evidence="1">
    <location>
        <begin position="86"/>
        <end position="112"/>
    </location>
</feature>
<dbReference type="OrthoDB" id="420076at2759"/>
<name>A0A9P5TYV2_9AGAR</name>
<dbReference type="AlphaFoldDB" id="A0A9P5TYV2"/>